<gene>
    <name evidence="2" type="ORF">SUNI508_12861</name>
</gene>
<feature type="compositionally biased region" description="Low complexity" evidence="1">
    <location>
        <begin position="219"/>
        <end position="228"/>
    </location>
</feature>
<feature type="region of interest" description="Disordered" evidence="1">
    <location>
        <begin position="371"/>
        <end position="428"/>
    </location>
</feature>
<dbReference type="CDD" id="cd07735">
    <property type="entry name" value="class_II_PDE_MBL-fold"/>
    <property type="match status" value="1"/>
</dbReference>
<dbReference type="Proteomes" id="UP001408356">
    <property type="component" value="Unassembled WGS sequence"/>
</dbReference>
<proteinExistence type="predicted"/>
<dbReference type="Gene3D" id="3.60.15.10">
    <property type="entry name" value="Ribonuclease Z/Hydroxyacylglutathione hydrolase-like"/>
    <property type="match status" value="1"/>
</dbReference>
<dbReference type="InterPro" id="IPR036866">
    <property type="entry name" value="RibonucZ/Hydroxyglut_hydro"/>
</dbReference>
<dbReference type="SUPFAM" id="SSF56281">
    <property type="entry name" value="Metallo-hydrolase/oxidoreductase"/>
    <property type="match status" value="1"/>
</dbReference>
<protein>
    <submittedName>
        <fullName evidence="2">cAMP phosphodiesterases class-II-domain-containing protein</fullName>
    </submittedName>
</protein>
<dbReference type="EMBL" id="JARVKF010000012">
    <property type="protein sequence ID" value="KAK9425801.1"/>
    <property type="molecule type" value="Genomic_DNA"/>
</dbReference>
<comment type="caution">
    <text evidence="2">The sequence shown here is derived from an EMBL/GenBank/DDBJ whole genome shotgun (WGS) entry which is preliminary data.</text>
</comment>
<feature type="compositionally biased region" description="Low complexity" evidence="1">
    <location>
        <begin position="398"/>
        <end position="417"/>
    </location>
</feature>
<feature type="compositionally biased region" description="Polar residues" evidence="1">
    <location>
        <begin position="251"/>
        <end position="261"/>
    </location>
</feature>
<dbReference type="PANTHER" id="PTHR28283">
    <property type="entry name" value="3',5'-CYCLIC-NUCLEOTIDE PHOSPHODIESTERASE 1"/>
    <property type="match status" value="1"/>
</dbReference>
<feature type="compositionally biased region" description="Low complexity" evidence="1">
    <location>
        <begin position="235"/>
        <end position="250"/>
    </location>
</feature>
<dbReference type="Pfam" id="PF02112">
    <property type="entry name" value="PDEase_II"/>
    <property type="match status" value="2"/>
</dbReference>
<evidence type="ECO:0000256" key="1">
    <source>
        <dbReference type="SAM" id="MobiDB-lite"/>
    </source>
</evidence>
<feature type="region of interest" description="Disordered" evidence="1">
    <location>
        <begin position="215"/>
        <end position="261"/>
    </location>
</feature>
<dbReference type="PRINTS" id="PR00388">
    <property type="entry name" value="PDIESTERASE2"/>
</dbReference>
<sequence>MGEEAVDGPGPDLQVIVLGSGGGPQENNVTALLVRSTQAGWSRGSIVAVDAGVHLSAITRILEETQPQGLGAEVALPHKLESGPFAGLELKTKSPSANAAFITRQLIDTYLITHPHLDHISGFVINTAGFPGSRPKRLTGLPSTISAFKTHIFNNVIWPNLSDENNGAGLVTYTRLVEGGSPALGEGAGKGYMEISDGLGVKVFGVSHGHCIERHSHRGSASSSRIGSTDLSLMSPRGAPGSNAASGPSSLFRNTSLARTSGQSQEQESICVYDSSAYFIRDHTSGKEVLIFGDVEPDSISLSPRNLVIWQEAAPKIARGHLAAIFIECSYDDSQTNDRLFGHLAPRFILEEMRALASEVEAARQAPIKLETTKKRKRELEDAVRRAHPATARSTPADDPISPKSSRPRRSLSASDSMPSPFSTPHIATPTAELTLSDLDPTAHVSLPSMPQSFLPLKGLKVVIIHVKDNFSEEESTGEIILSELLEYEREAQLGCDFTVSRKGESFLF</sequence>
<dbReference type="InterPro" id="IPR000396">
    <property type="entry name" value="Pdiesterase2"/>
</dbReference>
<reference evidence="2 3" key="1">
    <citation type="journal article" date="2024" name="J. Plant Pathol.">
        <title>Sequence and assembly of the genome of Seiridium unicorne, isolate CBS 538.82, causal agent of cypress canker disease.</title>
        <authorList>
            <person name="Scali E."/>
            <person name="Rocca G.D."/>
            <person name="Danti R."/>
            <person name="Garbelotto M."/>
            <person name="Barberini S."/>
            <person name="Baroncelli R."/>
            <person name="Emiliani G."/>
        </authorList>
    </citation>
    <scope>NUCLEOTIDE SEQUENCE [LARGE SCALE GENOMIC DNA]</scope>
    <source>
        <strain evidence="2 3">BM-138-508</strain>
    </source>
</reference>
<evidence type="ECO:0000313" key="3">
    <source>
        <dbReference type="Proteomes" id="UP001408356"/>
    </source>
</evidence>
<name>A0ABR2VH16_9PEZI</name>
<accession>A0ABR2VH16</accession>
<keyword evidence="3" id="KW-1185">Reference proteome</keyword>
<evidence type="ECO:0000313" key="2">
    <source>
        <dbReference type="EMBL" id="KAK9425801.1"/>
    </source>
</evidence>
<organism evidence="2 3">
    <name type="scientific">Seiridium unicorne</name>
    <dbReference type="NCBI Taxonomy" id="138068"/>
    <lineage>
        <taxon>Eukaryota</taxon>
        <taxon>Fungi</taxon>
        <taxon>Dikarya</taxon>
        <taxon>Ascomycota</taxon>
        <taxon>Pezizomycotina</taxon>
        <taxon>Sordariomycetes</taxon>
        <taxon>Xylariomycetidae</taxon>
        <taxon>Amphisphaeriales</taxon>
        <taxon>Sporocadaceae</taxon>
        <taxon>Seiridium</taxon>
    </lineage>
</organism>
<dbReference type="PANTHER" id="PTHR28283:SF1">
    <property type="entry name" value="3',5'-CYCLIC-NUCLEOTIDE PHOSPHODIESTERASE 1"/>
    <property type="match status" value="1"/>
</dbReference>